<dbReference type="AlphaFoldDB" id="A0A6A5Y8S6"/>
<dbReference type="RefSeq" id="XP_033389559.1">
    <property type="nucleotide sequence ID" value="XM_033521521.1"/>
</dbReference>
<sequence length="110" mass="12056">MTCHRERHTILISPILSESTEQCQAAEAALCANDVSLCTLCYRLTTAPTTSGRPSFQPTYPDCSNRQLGFSCATLTVCDRISNCKVHRCADPPPSSFLMAAYSELHSLQL</sequence>
<dbReference type="GeneID" id="54278918"/>
<dbReference type="Proteomes" id="UP000799778">
    <property type="component" value="Unassembled WGS sequence"/>
</dbReference>
<proteinExistence type="predicted"/>
<protein>
    <submittedName>
        <fullName evidence="1">Uncharacterized protein</fullName>
    </submittedName>
</protein>
<name>A0A6A5Y8S6_9PLEO</name>
<reference evidence="1" key="1">
    <citation type="journal article" date="2020" name="Stud. Mycol.">
        <title>101 Dothideomycetes genomes: a test case for predicting lifestyles and emergence of pathogens.</title>
        <authorList>
            <person name="Haridas S."/>
            <person name="Albert R."/>
            <person name="Binder M."/>
            <person name="Bloem J."/>
            <person name="Labutti K."/>
            <person name="Salamov A."/>
            <person name="Andreopoulos B."/>
            <person name="Baker S."/>
            <person name="Barry K."/>
            <person name="Bills G."/>
            <person name="Bluhm B."/>
            <person name="Cannon C."/>
            <person name="Castanera R."/>
            <person name="Culley D."/>
            <person name="Daum C."/>
            <person name="Ezra D."/>
            <person name="Gonzalez J."/>
            <person name="Henrissat B."/>
            <person name="Kuo A."/>
            <person name="Liang C."/>
            <person name="Lipzen A."/>
            <person name="Lutzoni F."/>
            <person name="Magnuson J."/>
            <person name="Mondo S."/>
            <person name="Nolan M."/>
            <person name="Ohm R."/>
            <person name="Pangilinan J."/>
            <person name="Park H.-J."/>
            <person name="Ramirez L."/>
            <person name="Alfaro M."/>
            <person name="Sun H."/>
            <person name="Tritt A."/>
            <person name="Yoshinaga Y."/>
            <person name="Zwiers L.-H."/>
            <person name="Turgeon B."/>
            <person name="Goodwin S."/>
            <person name="Spatafora J."/>
            <person name="Crous P."/>
            <person name="Grigoriev I."/>
        </authorList>
    </citation>
    <scope>NUCLEOTIDE SEQUENCE</scope>
    <source>
        <strain evidence="1">CBS 175.79</strain>
    </source>
</reference>
<dbReference type="EMBL" id="ML978066">
    <property type="protein sequence ID" value="KAF2021220.1"/>
    <property type="molecule type" value="Genomic_DNA"/>
</dbReference>
<evidence type="ECO:0000313" key="1">
    <source>
        <dbReference type="EMBL" id="KAF2021220.1"/>
    </source>
</evidence>
<accession>A0A6A5Y8S6</accession>
<keyword evidence="2" id="KW-1185">Reference proteome</keyword>
<gene>
    <name evidence="1" type="ORF">BU24DRAFT_17174</name>
</gene>
<evidence type="ECO:0000313" key="2">
    <source>
        <dbReference type="Proteomes" id="UP000799778"/>
    </source>
</evidence>
<organism evidence="1 2">
    <name type="scientific">Aaosphaeria arxii CBS 175.79</name>
    <dbReference type="NCBI Taxonomy" id="1450172"/>
    <lineage>
        <taxon>Eukaryota</taxon>
        <taxon>Fungi</taxon>
        <taxon>Dikarya</taxon>
        <taxon>Ascomycota</taxon>
        <taxon>Pezizomycotina</taxon>
        <taxon>Dothideomycetes</taxon>
        <taxon>Pleosporomycetidae</taxon>
        <taxon>Pleosporales</taxon>
        <taxon>Pleosporales incertae sedis</taxon>
        <taxon>Aaosphaeria</taxon>
    </lineage>
</organism>